<dbReference type="RefSeq" id="WP_337712589.1">
    <property type="nucleotide sequence ID" value="NZ_JBBEGL010000002.1"/>
</dbReference>
<protein>
    <submittedName>
        <fullName evidence="2">Uncharacterized protein</fullName>
    </submittedName>
</protein>
<proteinExistence type="predicted"/>
<evidence type="ECO:0000313" key="3">
    <source>
        <dbReference type="Proteomes" id="UP001370100"/>
    </source>
</evidence>
<organism evidence="2 3">
    <name type="scientific">Actinomycetospora aeridis</name>
    <dbReference type="NCBI Taxonomy" id="3129231"/>
    <lineage>
        <taxon>Bacteria</taxon>
        <taxon>Bacillati</taxon>
        <taxon>Actinomycetota</taxon>
        <taxon>Actinomycetes</taxon>
        <taxon>Pseudonocardiales</taxon>
        <taxon>Pseudonocardiaceae</taxon>
        <taxon>Actinomycetospora</taxon>
    </lineage>
</organism>
<dbReference type="Proteomes" id="UP001370100">
    <property type="component" value="Unassembled WGS sequence"/>
</dbReference>
<evidence type="ECO:0000256" key="1">
    <source>
        <dbReference type="SAM" id="MobiDB-lite"/>
    </source>
</evidence>
<accession>A0ABU8N148</accession>
<keyword evidence="3" id="KW-1185">Reference proteome</keyword>
<reference evidence="2 3" key="1">
    <citation type="submission" date="2024-03" db="EMBL/GenBank/DDBJ databases">
        <title>Actinomycetospora sp. OC33-EN06, a novel actinomycete isolated from wild orchid (Aerides multiflora).</title>
        <authorList>
            <person name="Suriyachadkun C."/>
        </authorList>
    </citation>
    <scope>NUCLEOTIDE SEQUENCE [LARGE SCALE GENOMIC DNA]</scope>
    <source>
        <strain evidence="2 3">OC33-EN06</strain>
    </source>
</reference>
<sequence length="151" mass="16539">MTSGETVRDIVEERQRVLGELAADQLGRPPQPMPVVEISRRIKERGGSVAHTTILRWMSGHAGRAKGPQLWAFASATAAHDQTADQIYARIRAAMGAPGGGERRALPEDVLDGLTREDWLMVEQLARHLARRNVTPDDIAERDETPGGGQQ</sequence>
<dbReference type="EMBL" id="JBBEGL010000002">
    <property type="protein sequence ID" value="MEJ2886101.1"/>
    <property type="molecule type" value="Genomic_DNA"/>
</dbReference>
<gene>
    <name evidence="2" type="ORF">WCD41_06530</name>
</gene>
<comment type="caution">
    <text evidence="2">The sequence shown here is derived from an EMBL/GenBank/DDBJ whole genome shotgun (WGS) entry which is preliminary data.</text>
</comment>
<name>A0ABU8N148_9PSEU</name>
<feature type="region of interest" description="Disordered" evidence="1">
    <location>
        <begin position="131"/>
        <end position="151"/>
    </location>
</feature>
<evidence type="ECO:0000313" key="2">
    <source>
        <dbReference type="EMBL" id="MEJ2886101.1"/>
    </source>
</evidence>